<name>A0A2J7ZPB3_9CHLO</name>
<dbReference type="OrthoDB" id="784484at2759"/>
<dbReference type="PANTHER" id="PTHR35996">
    <property type="entry name" value="OSJNBA0038O10.25 PROTEIN"/>
    <property type="match status" value="1"/>
</dbReference>
<dbReference type="AlphaFoldDB" id="A0A2J7ZPB3"/>
<dbReference type="Proteomes" id="UP000236333">
    <property type="component" value="Unassembled WGS sequence"/>
</dbReference>
<dbReference type="EMBL" id="PGGS01000720">
    <property type="protein sequence ID" value="PNH02109.1"/>
    <property type="molecule type" value="Genomic_DNA"/>
</dbReference>
<keyword evidence="3" id="KW-1185">Reference proteome</keyword>
<feature type="region of interest" description="Disordered" evidence="1">
    <location>
        <begin position="1"/>
        <end position="46"/>
    </location>
</feature>
<evidence type="ECO:0000313" key="2">
    <source>
        <dbReference type="EMBL" id="PNH02109.1"/>
    </source>
</evidence>
<feature type="compositionally biased region" description="Low complexity" evidence="1">
    <location>
        <begin position="24"/>
        <end position="41"/>
    </location>
</feature>
<dbReference type="InterPro" id="IPR040278">
    <property type="entry name" value="UPF0426"/>
</dbReference>
<comment type="caution">
    <text evidence="2">The sequence shown here is derived from an EMBL/GenBank/DDBJ whole genome shotgun (WGS) entry which is preliminary data.</text>
</comment>
<organism evidence="2 3">
    <name type="scientific">Tetrabaena socialis</name>
    <dbReference type="NCBI Taxonomy" id="47790"/>
    <lineage>
        <taxon>Eukaryota</taxon>
        <taxon>Viridiplantae</taxon>
        <taxon>Chlorophyta</taxon>
        <taxon>core chlorophytes</taxon>
        <taxon>Chlorophyceae</taxon>
        <taxon>CS clade</taxon>
        <taxon>Chlamydomonadales</taxon>
        <taxon>Tetrabaenaceae</taxon>
        <taxon>Tetrabaena</taxon>
    </lineage>
</organism>
<dbReference type="PANTHER" id="PTHR35996:SF1">
    <property type="entry name" value="OS04G0528100 PROTEIN"/>
    <property type="match status" value="1"/>
</dbReference>
<reference evidence="2 3" key="1">
    <citation type="journal article" date="2017" name="Mol. Biol. Evol.">
        <title>The 4-celled Tetrabaena socialis nuclear genome reveals the essential components for genetic control of cell number at the origin of multicellularity in the volvocine lineage.</title>
        <authorList>
            <person name="Featherston J."/>
            <person name="Arakaki Y."/>
            <person name="Hanschen E.R."/>
            <person name="Ferris P.J."/>
            <person name="Michod R.E."/>
            <person name="Olson B.J.S.C."/>
            <person name="Nozaki H."/>
            <person name="Durand P.M."/>
        </authorList>
    </citation>
    <scope>NUCLEOTIDE SEQUENCE [LARGE SCALE GENOMIC DNA]</scope>
    <source>
        <strain evidence="2 3">NIES-571</strain>
    </source>
</reference>
<sequence length="108" mass="11340">MRASLRVQASGAPTPLRVRKKAKLPSSSPAPSSAAPVAPSLPRGPIDMLADALPDPILRAAVKEPIAFWGGVFAGVLRLSLDQDPLRTWVDRTSSQARAATGQLPPPQ</sequence>
<gene>
    <name evidence="2" type="ORF">TSOC_011937</name>
</gene>
<proteinExistence type="predicted"/>
<dbReference type="Pfam" id="PF26369">
    <property type="entry name" value="UPF0426"/>
    <property type="match status" value="1"/>
</dbReference>
<evidence type="ECO:0000256" key="1">
    <source>
        <dbReference type="SAM" id="MobiDB-lite"/>
    </source>
</evidence>
<evidence type="ECO:0000313" key="3">
    <source>
        <dbReference type="Proteomes" id="UP000236333"/>
    </source>
</evidence>
<accession>A0A2J7ZPB3</accession>
<protein>
    <submittedName>
        <fullName evidence="2">Uncharacterized protein</fullName>
    </submittedName>
</protein>